<dbReference type="EMBL" id="CAJNOM010003983">
    <property type="protein sequence ID" value="CAF1651330.1"/>
    <property type="molecule type" value="Genomic_DNA"/>
</dbReference>
<sequence length="111" mass="12246">MFIFHCISIIIFSYLSLSNGTVINKIQYGRIINSTSTFQSNCSTCICQCMTYMSLSSSICCYVNCYTTNNTCQVIISSSVTYPAITIDTKSTIYKTNCSIYSTTPKLLGVG</sequence>
<proteinExistence type="predicted"/>
<dbReference type="OrthoDB" id="10058351at2759"/>
<keyword evidence="6" id="KW-1185">Reference proteome</keyword>
<keyword evidence="1" id="KW-0732">Signal</keyword>
<evidence type="ECO:0000313" key="2">
    <source>
        <dbReference type="EMBL" id="CAF0895345.1"/>
    </source>
</evidence>
<evidence type="ECO:0000313" key="5">
    <source>
        <dbReference type="EMBL" id="CAF1651330.1"/>
    </source>
</evidence>
<comment type="caution">
    <text evidence="2">The sequence shown here is derived from an EMBL/GenBank/DDBJ whole genome shotgun (WGS) entry which is preliminary data.</text>
</comment>
<dbReference type="Proteomes" id="UP000663832">
    <property type="component" value="Unassembled WGS sequence"/>
</dbReference>
<evidence type="ECO:0000313" key="3">
    <source>
        <dbReference type="EMBL" id="CAF1524325.1"/>
    </source>
</evidence>
<feature type="signal peptide" evidence="1">
    <location>
        <begin position="1"/>
        <end position="20"/>
    </location>
</feature>
<evidence type="ECO:0000313" key="7">
    <source>
        <dbReference type="Proteomes" id="UP000663877"/>
    </source>
</evidence>
<evidence type="ECO:0000313" key="6">
    <source>
        <dbReference type="Proteomes" id="UP000663832"/>
    </source>
</evidence>
<dbReference type="EMBL" id="CAJNOI010000035">
    <property type="protein sequence ID" value="CAF0895345.1"/>
    <property type="molecule type" value="Genomic_DNA"/>
</dbReference>
<accession>A0A813Z6C9</accession>
<dbReference type="EMBL" id="CAJNOI010003619">
    <property type="protein sequence ID" value="CAF1524325.1"/>
    <property type="molecule type" value="Genomic_DNA"/>
</dbReference>
<protein>
    <submittedName>
        <fullName evidence="2">Uncharacterized protein</fullName>
    </submittedName>
</protein>
<gene>
    <name evidence="2" type="ORF">BJG266_LOCUS10178</name>
    <name evidence="3" type="ORF">BJG266_LOCUS44481</name>
    <name evidence="4" type="ORF">QVE165_LOCUS47502</name>
    <name evidence="5" type="ORF">QVE165_LOCUS61452</name>
</gene>
<name>A0A813Z6C9_9BILA</name>
<dbReference type="AlphaFoldDB" id="A0A813Z6C9"/>
<dbReference type="EMBL" id="CAJNOM010000752">
    <property type="protein sequence ID" value="CAF1556189.1"/>
    <property type="molecule type" value="Genomic_DNA"/>
</dbReference>
<dbReference type="Proteomes" id="UP000663877">
    <property type="component" value="Unassembled WGS sequence"/>
</dbReference>
<evidence type="ECO:0000313" key="4">
    <source>
        <dbReference type="EMBL" id="CAF1556189.1"/>
    </source>
</evidence>
<feature type="chain" id="PRO_5036223641" evidence="1">
    <location>
        <begin position="21"/>
        <end position="111"/>
    </location>
</feature>
<evidence type="ECO:0000256" key="1">
    <source>
        <dbReference type="SAM" id="SignalP"/>
    </source>
</evidence>
<organism evidence="2 7">
    <name type="scientific">Adineta steineri</name>
    <dbReference type="NCBI Taxonomy" id="433720"/>
    <lineage>
        <taxon>Eukaryota</taxon>
        <taxon>Metazoa</taxon>
        <taxon>Spiralia</taxon>
        <taxon>Gnathifera</taxon>
        <taxon>Rotifera</taxon>
        <taxon>Eurotatoria</taxon>
        <taxon>Bdelloidea</taxon>
        <taxon>Adinetida</taxon>
        <taxon>Adinetidae</taxon>
        <taxon>Adineta</taxon>
    </lineage>
</organism>
<reference evidence="2" key="1">
    <citation type="submission" date="2021-02" db="EMBL/GenBank/DDBJ databases">
        <authorList>
            <person name="Nowell W R."/>
        </authorList>
    </citation>
    <scope>NUCLEOTIDE SEQUENCE</scope>
</reference>